<reference evidence="11" key="1">
    <citation type="journal article" date="2019" name="Int. J. Syst. Evol. Microbiol.">
        <title>The Global Catalogue of Microorganisms (GCM) 10K type strain sequencing project: providing services to taxonomists for standard genome sequencing and annotation.</title>
        <authorList>
            <consortium name="The Broad Institute Genomics Platform"/>
            <consortium name="The Broad Institute Genome Sequencing Center for Infectious Disease"/>
            <person name="Wu L."/>
            <person name="Ma J."/>
        </authorList>
    </citation>
    <scope>NUCLEOTIDE SEQUENCE [LARGE SCALE GENOMIC DNA]</scope>
    <source>
        <strain evidence="11">KCTC 52640</strain>
    </source>
</reference>
<dbReference type="SUPFAM" id="SSF51730">
    <property type="entry name" value="FAD-linked oxidoreductase"/>
    <property type="match status" value="1"/>
</dbReference>
<comment type="pathway">
    <text evidence="7">Amino-acid biosynthesis; L-methionine biosynthesis via de novo pathway.</text>
</comment>
<dbReference type="GO" id="GO:0004489">
    <property type="term" value="F:methylenetetrahydrofolate reductase [NAD(P)H] activity"/>
    <property type="evidence" value="ECO:0007669"/>
    <property type="project" value="UniProtKB-EC"/>
</dbReference>
<comment type="catalytic activity">
    <reaction evidence="8">
        <text>(6S)-5-methyl-5,6,7,8-tetrahydrofolate + NAD(+) = (6R)-5,10-methylene-5,6,7,8-tetrahydrofolate + NADH + H(+)</text>
        <dbReference type="Rhea" id="RHEA:19821"/>
        <dbReference type="ChEBI" id="CHEBI:15378"/>
        <dbReference type="ChEBI" id="CHEBI:15636"/>
        <dbReference type="ChEBI" id="CHEBI:18608"/>
        <dbReference type="ChEBI" id="CHEBI:57540"/>
        <dbReference type="ChEBI" id="CHEBI:57945"/>
        <dbReference type="EC" id="1.5.1.54"/>
    </reaction>
    <physiologicalReaction direction="right-to-left" evidence="8">
        <dbReference type="Rhea" id="RHEA:19823"/>
    </physiologicalReaction>
</comment>
<evidence type="ECO:0000313" key="11">
    <source>
        <dbReference type="Proteomes" id="UP001595462"/>
    </source>
</evidence>
<dbReference type="Proteomes" id="UP001595462">
    <property type="component" value="Unassembled WGS sequence"/>
</dbReference>
<comment type="cofactor">
    <cofactor evidence="1 9">
        <name>FAD</name>
        <dbReference type="ChEBI" id="CHEBI:57692"/>
    </cofactor>
</comment>
<dbReference type="PANTHER" id="PTHR45754:SF3">
    <property type="entry name" value="METHYLENETETRAHYDROFOLATE REDUCTASE (NADPH)"/>
    <property type="match status" value="1"/>
</dbReference>
<evidence type="ECO:0000256" key="3">
    <source>
        <dbReference type="ARBA" id="ARBA00006743"/>
    </source>
</evidence>
<dbReference type="PANTHER" id="PTHR45754">
    <property type="entry name" value="METHYLENETETRAHYDROFOLATE REDUCTASE"/>
    <property type="match status" value="1"/>
</dbReference>
<sequence>MTCTNQSALRRALLRPRYEIIPMRGALDQARKLAAGAVVTVTCSPSRGVQPTIELAEQLAALGHVAIPHLAARRFRSRTHLQDTMARLDAAGVQDVFVVGGDGTDSSGAFTRGADLVAALAEISPGLRSVGIPCYPEGHAFISAQVLDDALDEKRFFAGHMITQMCFDPAVIRGWLERSRARGMALPVYIGIPGVIERRKLLSIALRIGLGDSTRFLRKNGGVMGRLAGPSCFTPDALIDGLGDLLDDPRLNIAGLHINTFNQIDATEAWRRRWLDALIDTGRHDEARTLQAAQGRST</sequence>
<gene>
    <name evidence="10" type="ORF">ACFOSU_14830</name>
</gene>
<dbReference type="EMBL" id="JBHRSS010000007">
    <property type="protein sequence ID" value="MFC3105154.1"/>
    <property type="molecule type" value="Genomic_DNA"/>
</dbReference>
<dbReference type="RefSeq" id="WP_380690714.1">
    <property type="nucleotide sequence ID" value="NZ_JBHRSS010000007.1"/>
</dbReference>
<evidence type="ECO:0000256" key="2">
    <source>
        <dbReference type="ARBA" id="ARBA00004777"/>
    </source>
</evidence>
<keyword evidence="4 9" id="KW-0285">Flavoprotein</keyword>
<comment type="similarity">
    <text evidence="3 9">Belongs to the methylenetetrahydrofolate reductase family.</text>
</comment>
<evidence type="ECO:0000256" key="8">
    <source>
        <dbReference type="ARBA" id="ARBA00048628"/>
    </source>
</evidence>
<evidence type="ECO:0000256" key="9">
    <source>
        <dbReference type="RuleBase" id="RU003862"/>
    </source>
</evidence>
<keyword evidence="6 9" id="KW-0560">Oxidoreductase</keyword>
<comment type="pathway">
    <text evidence="2 9">One-carbon metabolism; tetrahydrofolate interconversion.</text>
</comment>
<dbReference type="InterPro" id="IPR003171">
    <property type="entry name" value="Mehydrof_redctse-like"/>
</dbReference>
<accession>A0ABV7ER23</accession>
<evidence type="ECO:0000313" key="10">
    <source>
        <dbReference type="EMBL" id="MFC3105154.1"/>
    </source>
</evidence>
<dbReference type="Pfam" id="PF02219">
    <property type="entry name" value="MTHFR"/>
    <property type="match status" value="1"/>
</dbReference>
<evidence type="ECO:0000256" key="4">
    <source>
        <dbReference type="ARBA" id="ARBA00022630"/>
    </source>
</evidence>
<protein>
    <recommendedName>
        <fullName evidence="9">Methylenetetrahydrofolate reductase</fullName>
    </recommendedName>
</protein>
<keyword evidence="11" id="KW-1185">Reference proteome</keyword>
<dbReference type="Gene3D" id="3.20.20.220">
    <property type="match status" value="1"/>
</dbReference>
<comment type="caution">
    <text evidence="10">The sequence shown here is derived from an EMBL/GenBank/DDBJ whole genome shotgun (WGS) entry which is preliminary data.</text>
</comment>
<evidence type="ECO:0000256" key="1">
    <source>
        <dbReference type="ARBA" id="ARBA00001974"/>
    </source>
</evidence>
<name>A0ABV7ER23_9GAMM</name>
<organism evidence="10 11">
    <name type="scientific">Salinisphaera aquimarina</name>
    <dbReference type="NCBI Taxonomy" id="2094031"/>
    <lineage>
        <taxon>Bacteria</taxon>
        <taxon>Pseudomonadati</taxon>
        <taxon>Pseudomonadota</taxon>
        <taxon>Gammaproteobacteria</taxon>
        <taxon>Salinisphaerales</taxon>
        <taxon>Salinisphaeraceae</taxon>
        <taxon>Salinisphaera</taxon>
    </lineage>
</organism>
<dbReference type="InterPro" id="IPR029041">
    <property type="entry name" value="FAD-linked_oxidoreductase-like"/>
</dbReference>
<evidence type="ECO:0000256" key="5">
    <source>
        <dbReference type="ARBA" id="ARBA00022827"/>
    </source>
</evidence>
<evidence type="ECO:0000256" key="6">
    <source>
        <dbReference type="ARBA" id="ARBA00023002"/>
    </source>
</evidence>
<evidence type="ECO:0000256" key="7">
    <source>
        <dbReference type="ARBA" id="ARBA00034478"/>
    </source>
</evidence>
<keyword evidence="5 9" id="KW-0274">FAD</keyword>
<proteinExistence type="inferred from homology"/>